<evidence type="ECO:0000256" key="3">
    <source>
        <dbReference type="ARBA" id="ARBA00022449"/>
    </source>
</evidence>
<dbReference type="Pfam" id="PF00999">
    <property type="entry name" value="Na_H_Exchanger"/>
    <property type="match status" value="1"/>
</dbReference>
<keyword evidence="3" id="KW-0050">Antiport</keyword>
<dbReference type="EMBL" id="UGRI01000002">
    <property type="protein sequence ID" value="SUB32211.1"/>
    <property type="molecule type" value="Genomic_DNA"/>
</dbReference>
<proteinExistence type="predicted"/>
<sequence>MVQDGGKRKSSELFMINVLLVTLGVAYLTELEGLSMALGAFVAGMLLSETEYRFQVEDDIRPFRDILLGFFFITVGMKLDIQALIGGWRQVLMLLAMLLVLKALVVFAIAFKMKHSVGDSLKTALYLAQGGEFGFVMLAIAGQLDMVSPELEQAATAAVLLSMIIAPFLLGGSDALVGRLVKSSWDMKSLDLHSMLVEAMSKSDHVLIVGFGRGGQTVGRVLAQEDIPYFALDLDIARVQVARSAGEPVSFGDAKRREVLEAAGLGRAKMVVVTLNNMHETQHVLDNVLSMHPNMPVYARATNDDYVKTFTDMGAEEAVSDTKETGLVLAGYAMLGNGASYRHVYQTMANIRHSRYAALEGLFVGSDDEAGFGENGETVRHAFPLAAEAYAVGKTVGTLPMAAYGIKLLFVRRRTGRIENPDASFTLEGGDVLVVAGKKEEIISFENWSLQGI</sequence>
<name>A0A379B120_NEIGO</name>
<evidence type="ECO:0000256" key="4">
    <source>
        <dbReference type="ARBA" id="ARBA00022538"/>
    </source>
</evidence>
<dbReference type="PROSITE" id="PS51201">
    <property type="entry name" value="RCK_N"/>
    <property type="match status" value="1"/>
</dbReference>
<dbReference type="GO" id="GO:0006813">
    <property type="term" value="P:potassium ion transport"/>
    <property type="evidence" value="ECO:0007669"/>
    <property type="project" value="UniProtKB-KW"/>
</dbReference>
<dbReference type="AlphaFoldDB" id="A0A379B120"/>
<keyword evidence="2" id="KW-0813">Transport</keyword>
<dbReference type="PANTHER" id="PTHR46157:SF4">
    <property type="entry name" value="K(+) EFFLUX ANTIPORTER 3, CHLOROPLASTIC"/>
    <property type="match status" value="1"/>
</dbReference>
<dbReference type="Pfam" id="PF02254">
    <property type="entry name" value="TrkA_N"/>
    <property type="match status" value="1"/>
</dbReference>
<dbReference type="InterPro" id="IPR036291">
    <property type="entry name" value="NAD(P)-bd_dom_sf"/>
</dbReference>
<dbReference type="Gene3D" id="1.20.1530.20">
    <property type="match status" value="1"/>
</dbReference>
<dbReference type="GO" id="GO:0005886">
    <property type="term" value="C:plasma membrane"/>
    <property type="evidence" value="ECO:0007669"/>
    <property type="project" value="TreeGrafter"/>
</dbReference>
<feature type="domain" description="RCK C-terminal" evidence="12">
    <location>
        <begin position="367"/>
        <end position="451"/>
    </location>
</feature>
<dbReference type="Gene3D" id="3.30.70.1450">
    <property type="entry name" value="Regulator of K+ conductance, C-terminal domain"/>
    <property type="match status" value="1"/>
</dbReference>
<dbReference type="InterPro" id="IPR006037">
    <property type="entry name" value="RCK_C"/>
</dbReference>
<evidence type="ECO:0000256" key="6">
    <source>
        <dbReference type="ARBA" id="ARBA00022958"/>
    </source>
</evidence>
<dbReference type="PANTHER" id="PTHR46157">
    <property type="entry name" value="K(+) EFFLUX ANTIPORTER 3, CHLOROPLASTIC"/>
    <property type="match status" value="1"/>
</dbReference>
<accession>A0A379B120</accession>
<evidence type="ECO:0000256" key="7">
    <source>
        <dbReference type="ARBA" id="ARBA00022989"/>
    </source>
</evidence>
<dbReference type="Pfam" id="PF02080">
    <property type="entry name" value="TrkA_C"/>
    <property type="match status" value="1"/>
</dbReference>
<evidence type="ECO:0000259" key="11">
    <source>
        <dbReference type="PROSITE" id="PS51201"/>
    </source>
</evidence>
<keyword evidence="5 10" id="KW-0812">Transmembrane</keyword>
<keyword evidence="4" id="KW-0633">Potassium transport</keyword>
<keyword evidence="9 10" id="KW-0472">Membrane</keyword>
<feature type="transmembrane region" description="Helical" evidence="10">
    <location>
        <begin position="91"/>
        <end position="111"/>
    </location>
</feature>
<evidence type="ECO:0000256" key="9">
    <source>
        <dbReference type="ARBA" id="ARBA00023136"/>
    </source>
</evidence>
<evidence type="ECO:0000259" key="12">
    <source>
        <dbReference type="PROSITE" id="PS51202"/>
    </source>
</evidence>
<evidence type="ECO:0000256" key="1">
    <source>
        <dbReference type="ARBA" id="ARBA00004127"/>
    </source>
</evidence>
<dbReference type="Gene3D" id="3.40.50.720">
    <property type="entry name" value="NAD(P)-binding Rossmann-like Domain"/>
    <property type="match status" value="1"/>
</dbReference>
<feature type="transmembrane region" description="Helical" evidence="10">
    <location>
        <begin position="154"/>
        <end position="177"/>
    </location>
</feature>
<dbReference type="InterPro" id="IPR036721">
    <property type="entry name" value="RCK_C_sf"/>
</dbReference>
<feature type="domain" description="RCK N-terminal" evidence="11">
    <location>
        <begin position="203"/>
        <end position="320"/>
    </location>
</feature>
<organism evidence="13">
    <name type="scientific">Neisseria gonorrhoeae</name>
    <dbReference type="NCBI Taxonomy" id="485"/>
    <lineage>
        <taxon>Bacteria</taxon>
        <taxon>Pseudomonadati</taxon>
        <taxon>Pseudomonadota</taxon>
        <taxon>Betaproteobacteria</taxon>
        <taxon>Neisseriales</taxon>
        <taxon>Neisseriaceae</taxon>
        <taxon>Neisseria</taxon>
    </lineage>
</organism>
<evidence type="ECO:0000256" key="10">
    <source>
        <dbReference type="SAM" id="Phobius"/>
    </source>
</evidence>
<dbReference type="GO" id="GO:0008324">
    <property type="term" value="F:monoatomic cation transmembrane transporter activity"/>
    <property type="evidence" value="ECO:0007669"/>
    <property type="project" value="InterPro"/>
</dbReference>
<feature type="transmembrane region" description="Helical" evidence="10">
    <location>
        <begin position="12"/>
        <end position="28"/>
    </location>
</feature>
<keyword evidence="7 10" id="KW-1133">Transmembrane helix</keyword>
<gene>
    <name evidence="13" type="primary">kefC</name>
    <name evidence="13" type="ORF">NCTC11421_03642</name>
</gene>
<keyword evidence="8" id="KW-0406">Ion transport</keyword>
<dbReference type="GO" id="GO:0012505">
    <property type="term" value="C:endomembrane system"/>
    <property type="evidence" value="ECO:0007669"/>
    <property type="project" value="UniProtKB-SubCell"/>
</dbReference>
<dbReference type="PROSITE" id="PS51202">
    <property type="entry name" value="RCK_C"/>
    <property type="match status" value="1"/>
</dbReference>
<evidence type="ECO:0000256" key="2">
    <source>
        <dbReference type="ARBA" id="ARBA00022448"/>
    </source>
</evidence>
<feature type="transmembrane region" description="Helical" evidence="10">
    <location>
        <begin position="66"/>
        <end position="85"/>
    </location>
</feature>
<evidence type="ECO:0000313" key="13">
    <source>
        <dbReference type="EMBL" id="SUB32211.1"/>
    </source>
</evidence>
<keyword evidence="6" id="KW-0630">Potassium</keyword>
<dbReference type="SUPFAM" id="SSF51735">
    <property type="entry name" value="NAD(P)-binding Rossmann-fold domains"/>
    <property type="match status" value="1"/>
</dbReference>
<feature type="transmembrane region" description="Helical" evidence="10">
    <location>
        <begin position="123"/>
        <end position="142"/>
    </location>
</feature>
<dbReference type="InterPro" id="IPR038770">
    <property type="entry name" value="Na+/solute_symporter_sf"/>
</dbReference>
<dbReference type="GO" id="GO:0015297">
    <property type="term" value="F:antiporter activity"/>
    <property type="evidence" value="ECO:0007669"/>
    <property type="project" value="UniProtKB-KW"/>
</dbReference>
<evidence type="ECO:0000256" key="8">
    <source>
        <dbReference type="ARBA" id="ARBA00023065"/>
    </source>
</evidence>
<dbReference type="InterPro" id="IPR003148">
    <property type="entry name" value="RCK_N"/>
</dbReference>
<dbReference type="SUPFAM" id="SSF116726">
    <property type="entry name" value="TrkA C-terminal domain-like"/>
    <property type="match status" value="1"/>
</dbReference>
<dbReference type="GO" id="GO:1902600">
    <property type="term" value="P:proton transmembrane transport"/>
    <property type="evidence" value="ECO:0007669"/>
    <property type="project" value="InterPro"/>
</dbReference>
<evidence type="ECO:0000256" key="5">
    <source>
        <dbReference type="ARBA" id="ARBA00022692"/>
    </source>
</evidence>
<dbReference type="InterPro" id="IPR006153">
    <property type="entry name" value="Cation/H_exchanger_TM"/>
</dbReference>
<protein>
    <submittedName>
        <fullName evidence="13">Glutathione-regulated potassium-efflux system protein</fullName>
    </submittedName>
</protein>
<dbReference type="FunFam" id="3.40.50.720:FF:000036">
    <property type="entry name" value="Glutathione-regulated potassium-efflux system protein KefB"/>
    <property type="match status" value="1"/>
</dbReference>
<reference evidence="13" key="1">
    <citation type="submission" date="2018-06" db="EMBL/GenBank/DDBJ databases">
        <authorList>
            <consortium name="Pathogen Informatics"/>
            <person name="Doyle S."/>
        </authorList>
    </citation>
    <scope>NUCLEOTIDE SEQUENCE [LARGE SCALE GENOMIC DNA]</scope>
    <source>
        <strain evidence="13">NCTC11421</strain>
    </source>
</reference>
<comment type="subcellular location">
    <subcellularLocation>
        <location evidence="1">Endomembrane system</location>
        <topology evidence="1">Multi-pass membrane protein</topology>
    </subcellularLocation>
</comment>